<dbReference type="PATRIC" id="fig|1262449.3.peg.1952"/>
<dbReference type="GeneID" id="93073213"/>
<dbReference type="AlphaFoldDB" id="A0A0H3J7Z3"/>
<gene>
    <name evidence="3" type="ORF">CLPA_c10150</name>
    <name evidence="4" type="ORF">CP6013_02137</name>
</gene>
<sequence>MTEKRPILKLKYSITEKIIFILTVIVLILSFAFIIIYWKSMPSIIPTHFNFYGKPDGWGSKKSLLILPIINLIIFILLAVLSKFPHIYNYPVNITEKNANYQYTNARRLMIVMNLEIVCLFFYISLTEVYSGLGKINGPGTLFLPIFLLIIFGTTAYFTIKMYRNKPVIK</sequence>
<feature type="transmembrane region" description="Helical" evidence="1">
    <location>
        <begin position="142"/>
        <end position="160"/>
    </location>
</feature>
<keyword evidence="1" id="KW-0472">Membrane</keyword>
<dbReference type="InterPro" id="IPR012867">
    <property type="entry name" value="DUF1648"/>
</dbReference>
<organism evidence="3 6">
    <name type="scientific">Clostridium pasteurianum DSM 525 = ATCC 6013</name>
    <dbReference type="NCBI Taxonomy" id="1262449"/>
    <lineage>
        <taxon>Bacteria</taxon>
        <taxon>Bacillati</taxon>
        <taxon>Bacillota</taxon>
        <taxon>Clostridia</taxon>
        <taxon>Eubacteriales</taxon>
        <taxon>Clostridiaceae</taxon>
        <taxon>Clostridium</taxon>
    </lineage>
</organism>
<dbReference type="EMBL" id="JPGY02000001">
    <property type="protein sequence ID" value="KRU12889.1"/>
    <property type="molecule type" value="Genomic_DNA"/>
</dbReference>
<dbReference type="KEGG" id="cpae:CPAST_c10150"/>
<reference evidence="3 6" key="1">
    <citation type="journal article" date="2015" name="Genome Announc.">
        <title>Complete Genome Sequence of the Nitrogen-Fixing and Solvent-Producing Clostridium pasteurianum DSM 525.</title>
        <authorList>
            <person name="Poehlein A."/>
            <person name="Grosse-Honebrink A."/>
            <person name="Zhang Y."/>
            <person name="Minton N.P."/>
            <person name="Daniel R."/>
        </authorList>
    </citation>
    <scope>NUCLEOTIDE SEQUENCE [LARGE SCALE GENOMIC DNA]</scope>
    <source>
        <strain evidence="3">DSM 525</strain>
        <strain evidence="6">DSM 525 / ATCC 6013</strain>
    </source>
</reference>
<feature type="transmembrane region" description="Helical" evidence="1">
    <location>
        <begin position="65"/>
        <end position="88"/>
    </location>
</feature>
<proteinExistence type="predicted"/>
<name>A0A0H3J7Z3_CLOPA</name>
<reference evidence="4 5" key="3">
    <citation type="journal article" name="Genome Announc.">
        <title>Improved Draft Genome Sequence of Clostridium pasteurianum Strain ATCC 6013 (DSM 525) Using a Hybrid Next-Generation Sequencing Approach.</title>
        <authorList>
            <person name="Pyne M.E."/>
            <person name="Utturkar S."/>
            <person name="Brown S.D."/>
            <person name="Moo-Young M."/>
            <person name="Chung D.A."/>
            <person name="Chou C.P."/>
        </authorList>
    </citation>
    <scope>NUCLEOTIDE SEQUENCE [LARGE SCALE GENOMIC DNA]</scope>
    <source>
        <strain evidence="4 5">ATCC 6013</strain>
    </source>
</reference>
<dbReference type="Proteomes" id="UP000030905">
    <property type="component" value="Chromosome"/>
</dbReference>
<dbReference type="Pfam" id="PF07853">
    <property type="entry name" value="DUF1648"/>
    <property type="match status" value="1"/>
</dbReference>
<dbReference type="eggNOG" id="COG4194">
    <property type="taxonomic scope" value="Bacteria"/>
</dbReference>
<protein>
    <recommendedName>
        <fullName evidence="2">DUF1648 domain-containing protein</fullName>
    </recommendedName>
</protein>
<feature type="transmembrane region" description="Helical" evidence="1">
    <location>
        <begin position="109"/>
        <end position="130"/>
    </location>
</feature>
<reference evidence="4" key="2">
    <citation type="submission" date="2015-10" db="EMBL/GenBank/DDBJ databases">
        <title>Improved Draft Genome Sequence of Clostridium pasteurianum Strain ATCC 6013 (DSM 525) Using a Hybrid Next-Generation Sequencing Approach.</title>
        <authorList>
            <person name="Pyne M.E."/>
            <person name="Utturkar S.M."/>
            <person name="Brown S.D."/>
            <person name="Moo-Young M."/>
            <person name="Chung D.A."/>
            <person name="Chou P.C."/>
        </authorList>
    </citation>
    <scope>NUCLEOTIDE SEQUENCE</scope>
    <source>
        <strain evidence="4">ATCC 6013</strain>
    </source>
</reference>
<evidence type="ECO:0000313" key="6">
    <source>
        <dbReference type="Proteomes" id="UP000030905"/>
    </source>
</evidence>
<evidence type="ECO:0000313" key="3">
    <source>
        <dbReference type="EMBL" id="AJA51103.1"/>
    </source>
</evidence>
<dbReference type="KEGG" id="cpat:CLPA_c10150"/>
<evidence type="ECO:0000313" key="4">
    <source>
        <dbReference type="EMBL" id="KRU12889.1"/>
    </source>
</evidence>
<evidence type="ECO:0000259" key="2">
    <source>
        <dbReference type="Pfam" id="PF07853"/>
    </source>
</evidence>
<dbReference type="Proteomes" id="UP000028042">
    <property type="component" value="Unassembled WGS sequence"/>
</dbReference>
<accession>A0A0H3J7Z3</accession>
<keyword evidence="6" id="KW-1185">Reference proteome</keyword>
<feature type="domain" description="DUF1648" evidence="2">
    <location>
        <begin position="25"/>
        <end position="71"/>
    </location>
</feature>
<keyword evidence="1" id="KW-1133">Transmembrane helix</keyword>
<dbReference type="RefSeq" id="WP_003444698.1">
    <property type="nucleotide sequence ID" value="NZ_ANZB01000005.1"/>
</dbReference>
<evidence type="ECO:0000256" key="1">
    <source>
        <dbReference type="SAM" id="Phobius"/>
    </source>
</evidence>
<evidence type="ECO:0000313" key="5">
    <source>
        <dbReference type="Proteomes" id="UP000028042"/>
    </source>
</evidence>
<keyword evidence="1" id="KW-0812">Transmembrane</keyword>
<feature type="transmembrane region" description="Helical" evidence="1">
    <location>
        <begin position="18"/>
        <end position="38"/>
    </location>
</feature>
<dbReference type="EMBL" id="CP009268">
    <property type="protein sequence ID" value="AJA51103.1"/>
    <property type="molecule type" value="Genomic_DNA"/>
</dbReference>